<keyword evidence="2" id="KW-1185">Reference proteome</keyword>
<dbReference type="RefSeq" id="XP_040769265.1">
    <property type="nucleotide sequence ID" value="XM_040911995.1"/>
</dbReference>
<organism evidence="1 2">
    <name type="scientific">Laetiporus sulphureus 93-53</name>
    <dbReference type="NCBI Taxonomy" id="1314785"/>
    <lineage>
        <taxon>Eukaryota</taxon>
        <taxon>Fungi</taxon>
        <taxon>Dikarya</taxon>
        <taxon>Basidiomycota</taxon>
        <taxon>Agaricomycotina</taxon>
        <taxon>Agaricomycetes</taxon>
        <taxon>Polyporales</taxon>
        <taxon>Laetiporus</taxon>
    </lineage>
</organism>
<protein>
    <submittedName>
        <fullName evidence="1">Uncharacterized protein</fullName>
    </submittedName>
</protein>
<evidence type="ECO:0000313" key="2">
    <source>
        <dbReference type="Proteomes" id="UP000076871"/>
    </source>
</evidence>
<accession>A0A165HBW9</accession>
<dbReference type="AlphaFoldDB" id="A0A165HBW9"/>
<reference evidence="1 2" key="1">
    <citation type="journal article" date="2016" name="Mol. Biol. Evol.">
        <title>Comparative Genomics of Early-Diverging Mushroom-Forming Fungi Provides Insights into the Origins of Lignocellulose Decay Capabilities.</title>
        <authorList>
            <person name="Nagy L.G."/>
            <person name="Riley R."/>
            <person name="Tritt A."/>
            <person name="Adam C."/>
            <person name="Daum C."/>
            <person name="Floudas D."/>
            <person name="Sun H."/>
            <person name="Yadav J.S."/>
            <person name="Pangilinan J."/>
            <person name="Larsson K.H."/>
            <person name="Matsuura K."/>
            <person name="Barry K."/>
            <person name="Labutti K."/>
            <person name="Kuo R."/>
            <person name="Ohm R.A."/>
            <person name="Bhattacharya S.S."/>
            <person name="Shirouzu T."/>
            <person name="Yoshinaga Y."/>
            <person name="Martin F.M."/>
            <person name="Grigoriev I.V."/>
            <person name="Hibbett D.S."/>
        </authorList>
    </citation>
    <scope>NUCLEOTIDE SEQUENCE [LARGE SCALE GENOMIC DNA]</scope>
    <source>
        <strain evidence="1 2">93-53</strain>
    </source>
</reference>
<dbReference type="Proteomes" id="UP000076871">
    <property type="component" value="Unassembled WGS sequence"/>
</dbReference>
<dbReference type="STRING" id="1314785.A0A165HBW9"/>
<evidence type="ECO:0000313" key="1">
    <source>
        <dbReference type="EMBL" id="KZT11525.1"/>
    </source>
</evidence>
<dbReference type="InParanoid" id="A0A165HBW9"/>
<name>A0A165HBW9_9APHY</name>
<dbReference type="EMBL" id="KV427607">
    <property type="protein sequence ID" value="KZT11525.1"/>
    <property type="molecule type" value="Genomic_DNA"/>
</dbReference>
<dbReference type="GeneID" id="63829023"/>
<sequence length="134" mass="14873">MARDKWDLPRSSWNDLRCPPSASGPMHHWGGLDFLKAHEFNDGPCVLLVDPLVQVDQISSAHPVIHSVCRMSAAIGVVFNGARCWIRHIYGGLVNLSQVLPADIGAAAACEAYRIFNYRCYMVFEPLGQDVHAR</sequence>
<dbReference type="OrthoDB" id="2802356at2759"/>
<gene>
    <name evidence="1" type="ORF">LAESUDRAFT_755164</name>
</gene>
<proteinExistence type="predicted"/>